<name>A0A524RQT1_9CHRO</name>
<dbReference type="InterPro" id="IPR052194">
    <property type="entry name" value="MESH1"/>
</dbReference>
<dbReference type="Pfam" id="PF13328">
    <property type="entry name" value="HD_4"/>
    <property type="match status" value="1"/>
</dbReference>
<dbReference type="SUPFAM" id="SSF109604">
    <property type="entry name" value="HD-domain/PDEase-like"/>
    <property type="match status" value="1"/>
</dbReference>
<accession>A0A524RQT1</accession>
<evidence type="ECO:0000313" key="2">
    <source>
        <dbReference type="Proteomes" id="UP000317990"/>
    </source>
</evidence>
<dbReference type="PANTHER" id="PTHR46246">
    <property type="entry name" value="GUANOSINE-3',5'-BIS(DIPHOSPHATE) 3'-PYROPHOSPHOHYDROLASE MESH1"/>
    <property type="match status" value="1"/>
</dbReference>
<dbReference type="GO" id="GO:0008893">
    <property type="term" value="F:guanosine-3',5'-bis(diphosphate) 3'-diphosphatase activity"/>
    <property type="evidence" value="ECO:0007669"/>
    <property type="project" value="TreeGrafter"/>
</dbReference>
<organism evidence="1 2">
    <name type="scientific">Aphanocapsa feldmannii 277cV</name>
    <dbReference type="NCBI Taxonomy" id="2507553"/>
    <lineage>
        <taxon>Bacteria</taxon>
        <taxon>Bacillati</taxon>
        <taxon>Cyanobacteriota</taxon>
        <taxon>Cyanophyceae</taxon>
        <taxon>Oscillatoriophycideae</taxon>
        <taxon>Chroococcales</taxon>
        <taxon>Microcystaceae</taxon>
        <taxon>Aphanocapsa</taxon>
    </lineage>
</organism>
<sequence length="210" mass="23604">MDVSPRFGEALAWASKLHARQMRKSKVGDRSVPYISHLLAVCALVWEDGGDEDEAIAALLHDAVEDQGVTTAQISRRFGDKVARIVMDCTDLVPDDPAAIRHWLPRKRAHIERVPGFGDDSLRVLAADKAHNATVMVWDARDDPRSWDRFRGGLVGTAWYLVRMHALLEQRLPQSRSVAKLALALDEFLKRYSLSRETLLTREPSALDLN</sequence>
<protein>
    <submittedName>
        <fullName evidence="1">HD domain-containing protein</fullName>
    </submittedName>
</protein>
<dbReference type="PANTHER" id="PTHR46246:SF1">
    <property type="entry name" value="GUANOSINE-3',5'-BIS(DIPHOSPHATE) 3'-PYROPHOSPHOHYDROLASE MESH1"/>
    <property type="match status" value="1"/>
</dbReference>
<dbReference type="EMBL" id="SRMO01000026">
    <property type="protein sequence ID" value="TGG96195.1"/>
    <property type="molecule type" value="Genomic_DNA"/>
</dbReference>
<evidence type="ECO:0000313" key="1">
    <source>
        <dbReference type="EMBL" id="TGG96195.1"/>
    </source>
</evidence>
<dbReference type="Gene3D" id="1.10.3210.10">
    <property type="entry name" value="Hypothetical protein af1432"/>
    <property type="match status" value="1"/>
</dbReference>
<dbReference type="AlphaFoldDB" id="A0A524RQT1"/>
<proteinExistence type="predicted"/>
<reference evidence="1 2" key="1">
    <citation type="journal article" date="2019" name="mSystems">
        <title>Life at home and on the roam: Genomic adaptions reflect the dual lifestyle of an intracellular, facultative symbiont.</title>
        <authorList>
            <person name="Burgsdorf I."/>
        </authorList>
    </citation>
    <scope>NUCLEOTIDE SEQUENCE [LARGE SCALE GENOMIC DNA]</scope>
    <source>
        <strain evidence="1">277cV</strain>
    </source>
</reference>
<gene>
    <name evidence="1" type="ORF">ERJ67_01305</name>
</gene>
<dbReference type="Proteomes" id="UP000317990">
    <property type="component" value="Unassembled WGS sequence"/>
</dbReference>
<comment type="caution">
    <text evidence="1">The sequence shown here is derived from an EMBL/GenBank/DDBJ whole genome shotgun (WGS) entry which is preliminary data.</text>
</comment>